<dbReference type="OrthoDB" id="42525at2759"/>
<protein>
    <recommendedName>
        <fullName evidence="4">Lectin</fullName>
    </recommendedName>
</protein>
<evidence type="ECO:0000256" key="1">
    <source>
        <dbReference type="SAM" id="MobiDB-lite"/>
    </source>
</evidence>
<dbReference type="AlphaFoldDB" id="A0A9N8D7C4"/>
<reference evidence="2" key="1">
    <citation type="submission" date="2020-06" db="EMBL/GenBank/DDBJ databases">
        <authorList>
            <consortium name="Plant Systems Biology data submission"/>
        </authorList>
    </citation>
    <scope>NUCLEOTIDE SEQUENCE</scope>
    <source>
        <strain evidence="2">D6</strain>
    </source>
</reference>
<dbReference type="InterPro" id="IPR009784">
    <property type="entry name" value="DUF1349"/>
</dbReference>
<feature type="compositionally biased region" description="Polar residues" evidence="1">
    <location>
        <begin position="1"/>
        <end position="14"/>
    </location>
</feature>
<name>A0A9N8D7C4_9STRA</name>
<sequence>MMLPNGSNADSSYGTVVDPSANGNRNRRDDSKPSCGSTSRDSNEKLLELIKNKTLVLIGLFLFMSATVAVCNGRKSASPSVLLRSPLQNTDTTTLYGTKHGTSTAAIVDGFLTSDIGQILRWYCAPDSWNPIEGRREGRGGSWSVDDASKSLIMAPPAKKDNWRKTYYEPVLIKDDGPFLYATLTDDKYYTVETTLQLTAVRQFDQAGIMIRLGPEHWLKTGIEVVDNRPRLSCVVTNVFSDWSTQAWSNYTVDQGDESLKGSGATVVTVHCQIRVHCRGDSFVVEAKMPTPSGSFEWQFIRIAHLAKSSGGFSSFAKQDPTLEDGAPTDGTLWAGVFAASPEDQQGGYVTFTSFTIQVGSHFEHNADGNQDTR</sequence>
<accession>A0A9N8D7C4</accession>
<gene>
    <name evidence="2" type="ORF">SEMRO_6_G004920.1</name>
</gene>
<dbReference type="InterPro" id="IPR013320">
    <property type="entry name" value="ConA-like_dom_sf"/>
</dbReference>
<keyword evidence="3" id="KW-1185">Reference proteome</keyword>
<proteinExistence type="predicted"/>
<feature type="region of interest" description="Disordered" evidence="1">
    <location>
        <begin position="1"/>
        <end position="40"/>
    </location>
</feature>
<dbReference type="PANTHER" id="PTHR35332:SF2">
    <property type="entry name" value="REGULATION OF ENOLASE PROTEIN 1"/>
    <property type="match status" value="1"/>
</dbReference>
<evidence type="ECO:0008006" key="4">
    <source>
        <dbReference type="Google" id="ProtNLM"/>
    </source>
</evidence>
<comment type="caution">
    <text evidence="2">The sequence shown here is derived from an EMBL/GenBank/DDBJ whole genome shotgun (WGS) entry which is preliminary data.</text>
</comment>
<dbReference type="EMBL" id="CAICTM010000006">
    <property type="protein sequence ID" value="CAB9496521.1"/>
    <property type="molecule type" value="Genomic_DNA"/>
</dbReference>
<evidence type="ECO:0000313" key="2">
    <source>
        <dbReference type="EMBL" id="CAB9496521.1"/>
    </source>
</evidence>
<dbReference type="Gene3D" id="2.60.120.200">
    <property type="match status" value="1"/>
</dbReference>
<dbReference type="PANTHER" id="PTHR35332">
    <property type="entry name" value="REGULATION OF ENOLASE PROTEIN 1"/>
    <property type="match status" value="1"/>
</dbReference>
<evidence type="ECO:0000313" key="3">
    <source>
        <dbReference type="Proteomes" id="UP001153069"/>
    </source>
</evidence>
<dbReference type="Proteomes" id="UP001153069">
    <property type="component" value="Unassembled WGS sequence"/>
</dbReference>
<dbReference type="SUPFAM" id="SSF49899">
    <property type="entry name" value="Concanavalin A-like lectins/glucanases"/>
    <property type="match status" value="1"/>
</dbReference>
<dbReference type="Pfam" id="PF07081">
    <property type="entry name" value="DUF1349"/>
    <property type="match status" value="1"/>
</dbReference>
<organism evidence="2 3">
    <name type="scientific">Seminavis robusta</name>
    <dbReference type="NCBI Taxonomy" id="568900"/>
    <lineage>
        <taxon>Eukaryota</taxon>
        <taxon>Sar</taxon>
        <taxon>Stramenopiles</taxon>
        <taxon>Ochrophyta</taxon>
        <taxon>Bacillariophyta</taxon>
        <taxon>Bacillariophyceae</taxon>
        <taxon>Bacillariophycidae</taxon>
        <taxon>Naviculales</taxon>
        <taxon>Naviculaceae</taxon>
        <taxon>Seminavis</taxon>
    </lineage>
</organism>